<gene>
    <name evidence="3" type="primary">ksp1</name>
    <name evidence="3" type="ORF">Hypma_008933</name>
</gene>
<dbReference type="GO" id="GO:0005524">
    <property type="term" value="F:ATP binding"/>
    <property type="evidence" value="ECO:0007669"/>
    <property type="project" value="InterPro"/>
</dbReference>
<dbReference type="Gene3D" id="1.10.510.10">
    <property type="entry name" value="Transferase(Phosphotransferase) domain 1"/>
    <property type="match status" value="1"/>
</dbReference>
<name>A0A369JNH3_HYPMA</name>
<protein>
    <submittedName>
        <fullName evidence="3">Serine/threonine-protein kinase ksp1</fullName>
    </submittedName>
</protein>
<dbReference type="Pfam" id="PF00069">
    <property type="entry name" value="Pkinase"/>
    <property type="match status" value="1"/>
</dbReference>
<dbReference type="GO" id="GO:0004674">
    <property type="term" value="F:protein serine/threonine kinase activity"/>
    <property type="evidence" value="ECO:0007669"/>
    <property type="project" value="TreeGrafter"/>
</dbReference>
<dbReference type="GO" id="GO:0044773">
    <property type="term" value="P:mitotic DNA damage checkpoint signaling"/>
    <property type="evidence" value="ECO:0007669"/>
    <property type="project" value="TreeGrafter"/>
</dbReference>
<keyword evidence="4" id="KW-1185">Reference proteome</keyword>
<feature type="transmembrane region" description="Helical" evidence="1">
    <location>
        <begin position="12"/>
        <end position="31"/>
    </location>
</feature>
<keyword evidence="1" id="KW-0812">Transmembrane</keyword>
<dbReference type="PROSITE" id="PS50011">
    <property type="entry name" value="PROTEIN_KINASE_DOM"/>
    <property type="match status" value="1"/>
</dbReference>
<keyword evidence="3" id="KW-0418">Kinase</keyword>
<dbReference type="AlphaFoldDB" id="A0A369JNH3"/>
<dbReference type="GO" id="GO:0005634">
    <property type="term" value="C:nucleus"/>
    <property type="evidence" value="ECO:0007669"/>
    <property type="project" value="TreeGrafter"/>
</dbReference>
<evidence type="ECO:0000313" key="4">
    <source>
        <dbReference type="Proteomes" id="UP000076154"/>
    </source>
</evidence>
<evidence type="ECO:0000256" key="1">
    <source>
        <dbReference type="SAM" id="Phobius"/>
    </source>
</evidence>
<keyword evidence="1" id="KW-1133">Transmembrane helix</keyword>
<dbReference type="InterPro" id="IPR011009">
    <property type="entry name" value="Kinase-like_dom_sf"/>
</dbReference>
<organism evidence="3 4">
    <name type="scientific">Hypsizygus marmoreus</name>
    <name type="common">White beech mushroom</name>
    <name type="synonym">Agaricus marmoreus</name>
    <dbReference type="NCBI Taxonomy" id="39966"/>
    <lineage>
        <taxon>Eukaryota</taxon>
        <taxon>Fungi</taxon>
        <taxon>Dikarya</taxon>
        <taxon>Basidiomycota</taxon>
        <taxon>Agaricomycotina</taxon>
        <taxon>Agaricomycetes</taxon>
        <taxon>Agaricomycetidae</taxon>
        <taxon>Agaricales</taxon>
        <taxon>Tricholomatineae</taxon>
        <taxon>Lyophyllaceae</taxon>
        <taxon>Hypsizygus</taxon>
    </lineage>
</organism>
<evidence type="ECO:0000313" key="3">
    <source>
        <dbReference type="EMBL" id="RDB23418.1"/>
    </source>
</evidence>
<proteinExistence type="predicted"/>
<dbReference type="OrthoDB" id="2985259at2759"/>
<comment type="caution">
    <text evidence="3">The sequence shown here is derived from an EMBL/GenBank/DDBJ whole genome shotgun (WGS) entry which is preliminary data.</text>
</comment>
<dbReference type="PANTHER" id="PTHR44167">
    <property type="entry name" value="OVARIAN-SPECIFIC SERINE/THREONINE-PROTEIN KINASE LOK-RELATED"/>
    <property type="match status" value="1"/>
</dbReference>
<dbReference type="STRING" id="39966.A0A369JNH3"/>
<dbReference type="SMART" id="SM00220">
    <property type="entry name" value="S_TKc"/>
    <property type="match status" value="1"/>
</dbReference>
<keyword evidence="3" id="KW-0808">Transferase</keyword>
<dbReference type="PANTHER" id="PTHR44167:SF24">
    <property type="entry name" value="SERINE_THREONINE-PROTEIN KINASE CHK2"/>
    <property type="match status" value="1"/>
</dbReference>
<keyword evidence="1" id="KW-0472">Membrane</keyword>
<reference evidence="3" key="1">
    <citation type="submission" date="2018-04" db="EMBL/GenBank/DDBJ databases">
        <title>Whole genome sequencing of Hypsizygus marmoreus.</title>
        <authorList>
            <person name="Choi I.-G."/>
            <person name="Min B."/>
            <person name="Kim J.-G."/>
            <person name="Kim S."/>
            <person name="Oh Y.-L."/>
            <person name="Kong W.-S."/>
            <person name="Park H."/>
            <person name="Jeong J."/>
            <person name="Song E.-S."/>
        </authorList>
    </citation>
    <scope>NUCLEOTIDE SEQUENCE [LARGE SCALE GENOMIC DNA]</scope>
    <source>
        <strain evidence="3">51987-8</strain>
    </source>
</reference>
<accession>A0A369JNH3</accession>
<dbReference type="SUPFAM" id="SSF56112">
    <property type="entry name" value="Protein kinase-like (PK-like)"/>
    <property type="match status" value="1"/>
</dbReference>
<sequence length="395" mass="44501">MGFNVSSMVLTTRIAAASTAVFLATCVYWTWSVNSVRRKRHRLRRELPSNLHTWRIPGNSTEAEEKIWRDLHDVFRDGGLTLWPHAFLSTLKTPGFTYPISSGFGYALPTETSDDAGHVGRLRRFDYTNPLSRAARTRDGHDVIIRVIVVGREGHEHLKILRRIASGENSLLSNNHALPMFAEFQFEDIIFGIFPKVGASIEDLYGYWARNSVGDVVDILMQMLEGLAFIHSNNVAHRDAFRDNFVVQWHPESLRTMKISPSRPRVYLIDFEVAIDFPAECPADERVCTGYPIGGSFGELEAYTRPHAPELVSGKPYSPFKLDVWQLGTSFLNTLPTFRSTITSIDAVLEGMTNTDPEQRLDAQDALNRLRVAVNSMSPESLLIEPLVVTGHEED</sequence>
<dbReference type="InterPro" id="IPR000719">
    <property type="entry name" value="Prot_kinase_dom"/>
</dbReference>
<dbReference type="InParanoid" id="A0A369JNH3"/>
<evidence type="ECO:0000259" key="2">
    <source>
        <dbReference type="PROSITE" id="PS50011"/>
    </source>
</evidence>
<dbReference type="Proteomes" id="UP000076154">
    <property type="component" value="Unassembled WGS sequence"/>
</dbReference>
<feature type="domain" description="Protein kinase" evidence="2">
    <location>
        <begin position="108"/>
        <end position="395"/>
    </location>
</feature>
<dbReference type="EMBL" id="LUEZ02000046">
    <property type="protein sequence ID" value="RDB23418.1"/>
    <property type="molecule type" value="Genomic_DNA"/>
</dbReference>